<accession>A0ACB8C9S5</accession>
<name>A0ACB8C9S5_DERSI</name>
<evidence type="ECO:0000313" key="1">
    <source>
        <dbReference type="EMBL" id="KAH7937626.1"/>
    </source>
</evidence>
<organism evidence="1 2">
    <name type="scientific">Dermacentor silvarum</name>
    <name type="common">Tick</name>
    <dbReference type="NCBI Taxonomy" id="543639"/>
    <lineage>
        <taxon>Eukaryota</taxon>
        <taxon>Metazoa</taxon>
        <taxon>Ecdysozoa</taxon>
        <taxon>Arthropoda</taxon>
        <taxon>Chelicerata</taxon>
        <taxon>Arachnida</taxon>
        <taxon>Acari</taxon>
        <taxon>Parasitiformes</taxon>
        <taxon>Ixodida</taxon>
        <taxon>Ixodoidea</taxon>
        <taxon>Ixodidae</taxon>
        <taxon>Rhipicephalinae</taxon>
        <taxon>Dermacentor</taxon>
    </lineage>
</organism>
<reference evidence="1" key="1">
    <citation type="submission" date="2020-05" db="EMBL/GenBank/DDBJ databases">
        <title>Large-scale comparative analyses of tick genomes elucidate their genetic diversity and vector capacities.</title>
        <authorList>
            <person name="Jia N."/>
            <person name="Wang J."/>
            <person name="Shi W."/>
            <person name="Du L."/>
            <person name="Sun Y."/>
            <person name="Zhan W."/>
            <person name="Jiang J."/>
            <person name="Wang Q."/>
            <person name="Zhang B."/>
            <person name="Ji P."/>
            <person name="Sakyi L.B."/>
            <person name="Cui X."/>
            <person name="Yuan T."/>
            <person name="Jiang B."/>
            <person name="Yang W."/>
            <person name="Lam T.T.-Y."/>
            <person name="Chang Q."/>
            <person name="Ding S."/>
            <person name="Wang X."/>
            <person name="Zhu J."/>
            <person name="Ruan X."/>
            <person name="Zhao L."/>
            <person name="Wei J."/>
            <person name="Que T."/>
            <person name="Du C."/>
            <person name="Cheng J."/>
            <person name="Dai P."/>
            <person name="Han X."/>
            <person name="Huang E."/>
            <person name="Gao Y."/>
            <person name="Liu J."/>
            <person name="Shao H."/>
            <person name="Ye R."/>
            <person name="Li L."/>
            <person name="Wei W."/>
            <person name="Wang X."/>
            <person name="Wang C."/>
            <person name="Yang T."/>
            <person name="Huo Q."/>
            <person name="Li W."/>
            <person name="Guo W."/>
            <person name="Chen H."/>
            <person name="Zhou L."/>
            <person name="Ni X."/>
            <person name="Tian J."/>
            <person name="Zhou Y."/>
            <person name="Sheng Y."/>
            <person name="Liu T."/>
            <person name="Pan Y."/>
            <person name="Xia L."/>
            <person name="Li J."/>
            <person name="Zhao F."/>
            <person name="Cao W."/>
        </authorList>
    </citation>
    <scope>NUCLEOTIDE SEQUENCE</scope>
    <source>
        <strain evidence="1">Dsil-2018</strain>
    </source>
</reference>
<proteinExistence type="predicted"/>
<comment type="caution">
    <text evidence="1">The sequence shown here is derived from an EMBL/GenBank/DDBJ whole genome shotgun (WGS) entry which is preliminary data.</text>
</comment>
<dbReference type="EMBL" id="CM023477">
    <property type="protein sequence ID" value="KAH7937626.1"/>
    <property type="molecule type" value="Genomic_DNA"/>
</dbReference>
<dbReference type="Proteomes" id="UP000821865">
    <property type="component" value="Chromosome 8"/>
</dbReference>
<gene>
    <name evidence="1" type="ORF">HPB49_013843</name>
</gene>
<evidence type="ECO:0000313" key="2">
    <source>
        <dbReference type="Proteomes" id="UP000821865"/>
    </source>
</evidence>
<keyword evidence="2" id="KW-1185">Reference proteome</keyword>
<protein>
    <submittedName>
        <fullName evidence="1">Uncharacterized protein</fullName>
    </submittedName>
</protein>
<sequence length="411" mass="46034">MAPATEQRGSSKPAEKKGTWQAFLDFFTKPVCYMISFSALGILQGCYYSYLIGINTTLERRFAYGSRTAGFIFFADNFGPILLGVFIGTYSPKRHRPSEPKFSSSFTDGWESLPSSWAPRAYSPRYHTWLFGKADEAFSMTDPEVESDLNHFCHDQEEERRFGELNCAQSRKTETLPALLLLVSCNFLTGIGTAVYYSAGTAYLDELVTIMTVVRGCGPCLGFIISALILAIYEDPFYSPGFADEDPRWIGAWWLGFVILGCLQLLFSVPLFFFPRRLADDESDKPTEEAEDMSIRDAFHASKRLIKNPIFVAQMFAHVFKWFGVLGFCTYVPKYVQEHFQQSPSAASVLSGTFPIGCAMVATLGGAFLMKTFRPSARILTAIIFATELITALIFISLMAFSCPQHHERKG</sequence>